<keyword evidence="1" id="KW-0963">Cytoplasm</keyword>
<keyword evidence="1" id="KW-0810">Translation regulation</keyword>
<name>A0A413X2E6_9FIRM</name>
<dbReference type="Pfam" id="PF02599">
    <property type="entry name" value="CsrA"/>
    <property type="match status" value="1"/>
</dbReference>
<evidence type="ECO:0000256" key="1">
    <source>
        <dbReference type="HAMAP-Rule" id="MF_00167"/>
    </source>
</evidence>
<dbReference type="GO" id="GO:0006402">
    <property type="term" value="P:mRNA catabolic process"/>
    <property type="evidence" value="ECO:0007669"/>
    <property type="project" value="InterPro"/>
</dbReference>
<dbReference type="Gene3D" id="2.60.40.4380">
    <property type="entry name" value="Translational regulator CsrA"/>
    <property type="match status" value="1"/>
</dbReference>
<protein>
    <recommendedName>
        <fullName evidence="1">Translational regulator CsrA</fullName>
    </recommendedName>
</protein>
<keyword evidence="1" id="KW-1005">Bacterial flagellum biogenesis</keyword>
<dbReference type="GO" id="GO:0006109">
    <property type="term" value="P:regulation of carbohydrate metabolic process"/>
    <property type="evidence" value="ECO:0007669"/>
    <property type="project" value="InterPro"/>
</dbReference>
<dbReference type="RefSeq" id="WP_006773589.1">
    <property type="nucleotide sequence ID" value="NZ_BQNJ01000001.1"/>
</dbReference>
<dbReference type="PANTHER" id="PTHR34984:SF1">
    <property type="entry name" value="CARBON STORAGE REGULATOR"/>
    <property type="match status" value="1"/>
</dbReference>
<dbReference type="GO" id="GO:1902208">
    <property type="term" value="P:regulation of bacterial-type flagellum assembly"/>
    <property type="evidence" value="ECO:0007669"/>
    <property type="project" value="UniProtKB-UniRule"/>
</dbReference>
<dbReference type="HAMAP" id="MF_00167">
    <property type="entry name" value="CsrA"/>
    <property type="match status" value="1"/>
</dbReference>
<dbReference type="Proteomes" id="UP001055091">
    <property type="component" value="Unassembled WGS sequence"/>
</dbReference>
<dbReference type="NCBIfam" id="TIGR00202">
    <property type="entry name" value="csrA"/>
    <property type="match status" value="1"/>
</dbReference>
<dbReference type="PANTHER" id="PTHR34984">
    <property type="entry name" value="CARBON STORAGE REGULATOR"/>
    <property type="match status" value="1"/>
</dbReference>
<dbReference type="GO" id="GO:0048027">
    <property type="term" value="F:mRNA 5'-UTR binding"/>
    <property type="evidence" value="ECO:0007669"/>
    <property type="project" value="UniProtKB-UniRule"/>
</dbReference>
<dbReference type="GO" id="GO:0045947">
    <property type="term" value="P:negative regulation of translational initiation"/>
    <property type="evidence" value="ECO:0007669"/>
    <property type="project" value="UniProtKB-UniRule"/>
</dbReference>
<dbReference type="SUPFAM" id="SSF117130">
    <property type="entry name" value="CsrA-like"/>
    <property type="match status" value="1"/>
</dbReference>
<evidence type="ECO:0000313" key="2">
    <source>
        <dbReference type="EMBL" id="GKH01738.1"/>
    </source>
</evidence>
<gene>
    <name evidence="1" type="primary">csrA</name>
    <name evidence="2" type="ORF">CE91St55_37190</name>
</gene>
<sequence length="93" mass="10653">MLILTRKKGESIKIGDDIEIFVTEVKGDKVRLGISAPEDMKISRTELYLTVENNKEASDKVDLLKVFQLSRNLRAMSSEEEEEKQQEENHGDD</sequence>
<dbReference type="InterPro" id="IPR036107">
    <property type="entry name" value="CsrA_sf"/>
</dbReference>
<dbReference type="GeneID" id="93152565"/>
<evidence type="ECO:0000313" key="3">
    <source>
        <dbReference type="Proteomes" id="UP001055091"/>
    </source>
</evidence>
<keyword evidence="1" id="KW-0694">RNA-binding</keyword>
<organism evidence="2 3">
    <name type="scientific">Hungatella hathewayi</name>
    <dbReference type="NCBI Taxonomy" id="154046"/>
    <lineage>
        <taxon>Bacteria</taxon>
        <taxon>Bacillati</taxon>
        <taxon>Bacillota</taxon>
        <taxon>Clostridia</taxon>
        <taxon>Lachnospirales</taxon>
        <taxon>Lachnospiraceae</taxon>
        <taxon>Hungatella</taxon>
    </lineage>
</organism>
<comment type="caution">
    <text evidence="2">The sequence shown here is derived from an EMBL/GenBank/DDBJ whole genome shotgun (WGS) entry which is preliminary data.</text>
</comment>
<comment type="subcellular location">
    <subcellularLocation>
        <location evidence="1">Cytoplasm</location>
    </subcellularLocation>
</comment>
<reference evidence="2" key="1">
    <citation type="submission" date="2022-01" db="EMBL/GenBank/DDBJ databases">
        <title>Novel bile acid biosynthetic pathways are enriched in the microbiome of centenarians.</title>
        <authorList>
            <person name="Sato Y."/>
            <person name="Atarashi K."/>
            <person name="Plichta R.D."/>
            <person name="Arai Y."/>
            <person name="Sasajima S."/>
            <person name="Kearney M.S."/>
            <person name="Suda W."/>
            <person name="Takeshita K."/>
            <person name="Sasaki T."/>
            <person name="Okamoto S."/>
            <person name="Skelly N.A."/>
            <person name="Okamura Y."/>
            <person name="Vlamakis H."/>
            <person name="Li Y."/>
            <person name="Tanoue T."/>
            <person name="Takei H."/>
            <person name="Nittono H."/>
            <person name="Narushima S."/>
            <person name="Irie J."/>
            <person name="Itoh H."/>
            <person name="Moriya K."/>
            <person name="Sugiura Y."/>
            <person name="Suematsu M."/>
            <person name="Moritoki N."/>
            <person name="Shibata S."/>
            <person name="Littman R.D."/>
            <person name="Fischbach A.M."/>
            <person name="Uwamino Y."/>
            <person name="Inoue T."/>
            <person name="Honda A."/>
            <person name="Hattori M."/>
            <person name="Murai T."/>
            <person name="Xavier J.R."/>
            <person name="Hirose N."/>
            <person name="Honda K."/>
        </authorList>
    </citation>
    <scope>NUCLEOTIDE SEQUENCE</scope>
    <source>
        <strain evidence="2">CE91-St55</strain>
    </source>
</reference>
<dbReference type="AlphaFoldDB" id="A0A413X2E6"/>
<comment type="similarity">
    <text evidence="1">Belongs to the CsrA/RsmA family.</text>
</comment>
<dbReference type="GO" id="GO:0044781">
    <property type="term" value="P:bacterial-type flagellum organization"/>
    <property type="evidence" value="ECO:0007669"/>
    <property type="project" value="UniProtKB-KW"/>
</dbReference>
<dbReference type="GO" id="GO:0005829">
    <property type="term" value="C:cytosol"/>
    <property type="evidence" value="ECO:0007669"/>
    <property type="project" value="TreeGrafter"/>
</dbReference>
<comment type="subunit">
    <text evidence="1">Homodimer; the beta-strands of each monomer intercalate to form a hydrophobic core, while the alpha-helices form wings that extend away from the core.</text>
</comment>
<dbReference type="InterPro" id="IPR003751">
    <property type="entry name" value="CsrA"/>
</dbReference>
<proteinExistence type="inferred from homology"/>
<comment type="function">
    <text evidence="1">A translational regulator that binds mRNA to regulate translation initiation and/or mRNA stability. Usually binds in the 5'-UTR at or near the Shine-Dalgarno sequence preventing ribosome-binding, thus repressing translation. Its main target seems to be the major flagellin gene, while its function is anatagonized by FliW.</text>
</comment>
<dbReference type="EMBL" id="BQNJ01000001">
    <property type="protein sequence ID" value="GKH01738.1"/>
    <property type="molecule type" value="Genomic_DNA"/>
</dbReference>
<dbReference type="NCBIfam" id="NF002469">
    <property type="entry name" value="PRK01712.1"/>
    <property type="match status" value="1"/>
</dbReference>
<keyword evidence="1" id="KW-0678">Repressor</keyword>
<accession>A0A413X2E6</accession>
<dbReference type="FunFam" id="2.60.40.4380:FF:000002">
    <property type="entry name" value="Translational regulator CsrA"/>
    <property type="match status" value="1"/>
</dbReference>